<evidence type="ECO:0000313" key="1">
    <source>
        <dbReference type="EMBL" id="KAK3716194.1"/>
    </source>
</evidence>
<gene>
    <name evidence="1" type="ORF">LTR37_006639</name>
</gene>
<evidence type="ECO:0000313" key="2">
    <source>
        <dbReference type="Proteomes" id="UP001281147"/>
    </source>
</evidence>
<protein>
    <submittedName>
        <fullName evidence="1">Uncharacterized protein</fullName>
    </submittedName>
</protein>
<comment type="caution">
    <text evidence="1">The sequence shown here is derived from an EMBL/GenBank/DDBJ whole genome shotgun (WGS) entry which is preliminary data.</text>
</comment>
<keyword evidence="2" id="KW-1185">Reference proteome</keyword>
<accession>A0ACC3NG36</accession>
<dbReference type="EMBL" id="JAUTXU010000044">
    <property type="protein sequence ID" value="KAK3716194.1"/>
    <property type="molecule type" value="Genomic_DNA"/>
</dbReference>
<dbReference type="Proteomes" id="UP001281147">
    <property type="component" value="Unassembled WGS sequence"/>
</dbReference>
<sequence>MRSLTGKVTRRFKADSELTHALTETDAGARRSGHVGRVLRSGAGGATAEEVVNVPLAVTSSGKK</sequence>
<organism evidence="1 2">
    <name type="scientific">Vermiconidia calcicola</name>
    <dbReference type="NCBI Taxonomy" id="1690605"/>
    <lineage>
        <taxon>Eukaryota</taxon>
        <taxon>Fungi</taxon>
        <taxon>Dikarya</taxon>
        <taxon>Ascomycota</taxon>
        <taxon>Pezizomycotina</taxon>
        <taxon>Dothideomycetes</taxon>
        <taxon>Dothideomycetidae</taxon>
        <taxon>Mycosphaerellales</taxon>
        <taxon>Extremaceae</taxon>
        <taxon>Vermiconidia</taxon>
    </lineage>
</organism>
<reference evidence="1" key="1">
    <citation type="submission" date="2023-07" db="EMBL/GenBank/DDBJ databases">
        <title>Black Yeasts Isolated from many extreme environments.</title>
        <authorList>
            <person name="Coleine C."/>
            <person name="Stajich J.E."/>
            <person name="Selbmann L."/>
        </authorList>
    </citation>
    <scope>NUCLEOTIDE SEQUENCE</scope>
    <source>
        <strain evidence="1">CCFEE 5714</strain>
    </source>
</reference>
<name>A0ACC3NG36_9PEZI</name>
<proteinExistence type="predicted"/>